<evidence type="ECO:0000313" key="2">
    <source>
        <dbReference type="EMBL" id="KAF4722157.1"/>
    </source>
</evidence>
<comment type="caution">
    <text evidence="2">The sequence shown here is derived from an EMBL/GenBank/DDBJ whole genome shotgun (WGS) entry which is preliminary data.</text>
</comment>
<evidence type="ECO:0000313" key="4">
    <source>
        <dbReference type="Proteomes" id="UP000553632"/>
    </source>
</evidence>
<keyword evidence="4" id="KW-1185">Reference proteome</keyword>
<evidence type="ECO:0000313" key="5">
    <source>
        <dbReference type="Proteomes" id="UP000574390"/>
    </source>
</evidence>
<feature type="chain" id="PRO_5033912050" evidence="1">
    <location>
        <begin position="19"/>
        <end position="141"/>
    </location>
</feature>
<reference evidence="4 5" key="1">
    <citation type="submission" date="2020-04" db="EMBL/GenBank/DDBJ databases">
        <title>Perkinsus olseni comparative genomics.</title>
        <authorList>
            <person name="Bogema D.R."/>
        </authorList>
    </citation>
    <scope>NUCLEOTIDE SEQUENCE [LARGE SCALE GENOMIC DNA]</scope>
    <source>
        <strain evidence="2">ATCC PRA-205</strain>
        <strain evidence="3 4">ATCC PRA-207</strain>
    </source>
</reference>
<feature type="non-terminal residue" evidence="2">
    <location>
        <position position="1"/>
    </location>
</feature>
<evidence type="ECO:0000256" key="1">
    <source>
        <dbReference type="SAM" id="SignalP"/>
    </source>
</evidence>
<evidence type="ECO:0000313" key="3">
    <source>
        <dbReference type="EMBL" id="KAF4728628.1"/>
    </source>
</evidence>
<sequence length="141" mass="15431">MPLEVIILLLYQLADRAAKTPKSKRPQLLVDFRERKKADGPEVSTRGGIAIGDSLSPCLEATWLTNRFLQRLSLIDISRAKAIETPACGGADDLYAVHIRLLTLSSKRRLPQGSGLDNIVIVGHHEASHLVEVRLAGNNDS</sequence>
<protein>
    <submittedName>
        <fullName evidence="2">Uncharacterized protein</fullName>
    </submittedName>
</protein>
<gene>
    <name evidence="2" type="ORF">FOZ62_016963</name>
    <name evidence="3" type="ORF">FOZ63_018583</name>
</gene>
<name>A0A7J6RNM9_PEROL</name>
<dbReference type="EMBL" id="JABANM010020846">
    <property type="protein sequence ID" value="KAF4722157.1"/>
    <property type="molecule type" value="Genomic_DNA"/>
</dbReference>
<organism evidence="2 5">
    <name type="scientific">Perkinsus olseni</name>
    <name type="common">Perkinsus atlanticus</name>
    <dbReference type="NCBI Taxonomy" id="32597"/>
    <lineage>
        <taxon>Eukaryota</taxon>
        <taxon>Sar</taxon>
        <taxon>Alveolata</taxon>
        <taxon>Perkinsozoa</taxon>
        <taxon>Perkinsea</taxon>
        <taxon>Perkinsida</taxon>
        <taxon>Perkinsidae</taxon>
        <taxon>Perkinsus</taxon>
    </lineage>
</organism>
<dbReference type="AlphaFoldDB" id="A0A7J6RNM9"/>
<dbReference type="Proteomes" id="UP000574390">
    <property type="component" value="Unassembled WGS sequence"/>
</dbReference>
<feature type="signal peptide" evidence="1">
    <location>
        <begin position="1"/>
        <end position="18"/>
    </location>
</feature>
<dbReference type="Proteomes" id="UP000553632">
    <property type="component" value="Unassembled WGS sequence"/>
</dbReference>
<keyword evidence="1" id="KW-0732">Signal</keyword>
<dbReference type="EMBL" id="JABANO010020372">
    <property type="protein sequence ID" value="KAF4728628.1"/>
    <property type="molecule type" value="Genomic_DNA"/>
</dbReference>
<proteinExistence type="predicted"/>
<accession>A0A7J6RNM9</accession>